<evidence type="ECO:0000256" key="1">
    <source>
        <dbReference type="SAM" id="MobiDB-lite"/>
    </source>
</evidence>
<evidence type="ECO:0000313" key="3">
    <source>
        <dbReference type="Proteomes" id="UP001500443"/>
    </source>
</evidence>
<gene>
    <name evidence="2" type="ORF">GCM10009802_33080</name>
</gene>
<keyword evidence="3" id="KW-1185">Reference proteome</keyword>
<feature type="region of interest" description="Disordered" evidence="1">
    <location>
        <begin position="70"/>
        <end position="89"/>
    </location>
</feature>
<dbReference type="Proteomes" id="UP001500443">
    <property type="component" value="Unassembled WGS sequence"/>
</dbReference>
<sequence>MPATACTPSLMCHEAVLLQLPIAEEHDRGGTRPDVLLPAMLAAGVVTEGGPTAQERHAPTFLVSCQAGAGSINPIRPEAGGPCGGRRPW</sequence>
<reference evidence="2 3" key="1">
    <citation type="journal article" date="2019" name="Int. J. Syst. Evol. Microbiol.">
        <title>The Global Catalogue of Microorganisms (GCM) 10K type strain sequencing project: providing services to taxonomists for standard genome sequencing and annotation.</title>
        <authorList>
            <consortium name="The Broad Institute Genomics Platform"/>
            <consortium name="The Broad Institute Genome Sequencing Center for Infectious Disease"/>
            <person name="Wu L."/>
            <person name="Ma J."/>
        </authorList>
    </citation>
    <scope>NUCLEOTIDE SEQUENCE [LARGE SCALE GENOMIC DNA]</scope>
    <source>
        <strain evidence="2 3">JCM 15481</strain>
    </source>
</reference>
<accession>A0ABN2YJ17</accession>
<name>A0ABN2YJ17_9ACTN</name>
<protein>
    <submittedName>
        <fullName evidence="2">Uncharacterized protein</fullName>
    </submittedName>
</protein>
<comment type="caution">
    <text evidence="2">The sequence shown here is derived from an EMBL/GenBank/DDBJ whole genome shotgun (WGS) entry which is preliminary data.</text>
</comment>
<dbReference type="EMBL" id="BAAAPF010000100">
    <property type="protein sequence ID" value="GAA2126874.1"/>
    <property type="molecule type" value="Genomic_DNA"/>
</dbReference>
<evidence type="ECO:0000313" key="2">
    <source>
        <dbReference type="EMBL" id="GAA2126874.1"/>
    </source>
</evidence>
<proteinExistence type="predicted"/>
<organism evidence="2 3">
    <name type="scientific">Streptomyces synnematoformans</name>
    <dbReference type="NCBI Taxonomy" id="415721"/>
    <lineage>
        <taxon>Bacteria</taxon>
        <taxon>Bacillati</taxon>
        <taxon>Actinomycetota</taxon>
        <taxon>Actinomycetes</taxon>
        <taxon>Kitasatosporales</taxon>
        <taxon>Streptomycetaceae</taxon>
        <taxon>Streptomyces</taxon>
    </lineage>
</organism>